<proteinExistence type="predicted"/>
<protein>
    <submittedName>
        <fullName evidence="1">Echinoderm microtubule-associated protein-like 3</fullName>
    </submittedName>
</protein>
<accession>A0AAE1LHI6</accession>
<dbReference type="Proteomes" id="UP001219518">
    <property type="component" value="Unassembled WGS sequence"/>
</dbReference>
<evidence type="ECO:0000313" key="1">
    <source>
        <dbReference type="EMBL" id="KAK3920466.1"/>
    </source>
</evidence>
<sequence length="90" mass="10161">MARFCNSDLFSTEGKLPYNIMSRSSPIYYGPTTLLSGDEIDGSLTEHIRSWHRSMRDEKMPGQTLSARAVYAVISSKFALYGVSMMQIQM</sequence>
<evidence type="ECO:0000313" key="2">
    <source>
        <dbReference type="Proteomes" id="UP001219518"/>
    </source>
</evidence>
<organism evidence="1 2">
    <name type="scientific">Frankliniella fusca</name>
    <dbReference type="NCBI Taxonomy" id="407009"/>
    <lineage>
        <taxon>Eukaryota</taxon>
        <taxon>Metazoa</taxon>
        <taxon>Ecdysozoa</taxon>
        <taxon>Arthropoda</taxon>
        <taxon>Hexapoda</taxon>
        <taxon>Insecta</taxon>
        <taxon>Pterygota</taxon>
        <taxon>Neoptera</taxon>
        <taxon>Paraneoptera</taxon>
        <taxon>Thysanoptera</taxon>
        <taxon>Terebrantia</taxon>
        <taxon>Thripoidea</taxon>
        <taxon>Thripidae</taxon>
        <taxon>Frankliniella</taxon>
    </lineage>
</organism>
<dbReference type="EMBL" id="JAHWGI010001002">
    <property type="protein sequence ID" value="KAK3920466.1"/>
    <property type="molecule type" value="Genomic_DNA"/>
</dbReference>
<comment type="caution">
    <text evidence="1">The sequence shown here is derived from an EMBL/GenBank/DDBJ whole genome shotgun (WGS) entry which is preliminary data.</text>
</comment>
<feature type="non-terminal residue" evidence="1">
    <location>
        <position position="1"/>
    </location>
</feature>
<reference evidence="1" key="1">
    <citation type="submission" date="2021-07" db="EMBL/GenBank/DDBJ databases">
        <authorList>
            <person name="Catto M.A."/>
            <person name="Jacobson A."/>
            <person name="Kennedy G."/>
            <person name="Labadie P."/>
            <person name="Hunt B.G."/>
            <person name="Srinivasan R."/>
        </authorList>
    </citation>
    <scope>NUCLEOTIDE SEQUENCE</scope>
    <source>
        <strain evidence="1">PL_HMW_Pooled</strain>
        <tissue evidence="1">Head</tissue>
    </source>
</reference>
<name>A0AAE1LHI6_9NEOP</name>
<gene>
    <name evidence="1" type="ORF">KUF71_009737</name>
</gene>
<keyword evidence="2" id="KW-1185">Reference proteome</keyword>
<reference evidence="1" key="2">
    <citation type="journal article" date="2023" name="BMC Genomics">
        <title>Pest status, molecular evolution, and epigenetic factors derived from the genome assembly of Frankliniella fusca, a thysanopteran phytovirus vector.</title>
        <authorList>
            <person name="Catto M.A."/>
            <person name="Labadie P.E."/>
            <person name="Jacobson A.L."/>
            <person name="Kennedy G.G."/>
            <person name="Srinivasan R."/>
            <person name="Hunt B.G."/>
        </authorList>
    </citation>
    <scope>NUCLEOTIDE SEQUENCE</scope>
    <source>
        <strain evidence="1">PL_HMW_Pooled</strain>
    </source>
</reference>
<dbReference type="AlphaFoldDB" id="A0AAE1LHI6"/>